<keyword evidence="2" id="KW-1185">Reference proteome</keyword>
<organism evidence="1 2">
    <name type="scientific">Poseidonocella pacifica</name>
    <dbReference type="NCBI Taxonomy" id="871651"/>
    <lineage>
        <taxon>Bacteria</taxon>
        <taxon>Pseudomonadati</taxon>
        <taxon>Pseudomonadota</taxon>
        <taxon>Alphaproteobacteria</taxon>
        <taxon>Rhodobacterales</taxon>
        <taxon>Roseobacteraceae</taxon>
        <taxon>Poseidonocella</taxon>
    </lineage>
</organism>
<proteinExistence type="predicted"/>
<gene>
    <name evidence="1" type="ORF">SAMN05421688_0099</name>
</gene>
<evidence type="ECO:0000313" key="1">
    <source>
        <dbReference type="EMBL" id="SFA69215.1"/>
    </source>
</evidence>
<reference evidence="1 2" key="1">
    <citation type="submission" date="2016-10" db="EMBL/GenBank/DDBJ databases">
        <authorList>
            <person name="de Groot N.N."/>
        </authorList>
    </citation>
    <scope>NUCLEOTIDE SEQUENCE [LARGE SCALE GENOMIC DNA]</scope>
    <source>
        <strain evidence="1 2">DSM 29316</strain>
    </source>
</reference>
<dbReference type="AlphaFoldDB" id="A0A1I0UYU0"/>
<dbReference type="EMBL" id="FOJU01000001">
    <property type="protein sequence ID" value="SFA69215.1"/>
    <property type="molecule type" value="Genomic_DNA"/>
</dbReference>
<accession>A0A1I0UYU0</accession>
<name>A0A1I0UYU0_9RHOB</name>
<dbReference type="Proteomes" id="UP000198796">
    <property type="component" value="Unassembled WGS sequence"/>
</dbReference>
<evidence type="ECO:0000313" key="2">
    <source>
        <dbReference type="Proteomes" id="UP000198796"/>
    </source>
</evidence>
<dbReference type="STRING" id="871651.SAMN05421688_0099"/>
<sequence length="35" mass="3918">MTLALIGEHREGSGKLWDASSWDEETRLKEVSASK</sequence>
<protein>
    <submittedName>
        <fullName evidence="1">Uncharacterized protein</fullName>
    </submittedName>
</protein>